<dbReference type="AlphaFoldDB" id="A0AAN0M9Q3"/>
<keyword evidence="2" id="KW-0808">Transferase</keyword>
<name>A0AAN0M9Q3_9RHOB</name>
<feature type="domain" description="Methyltransferase type 11" evidence="1">
    <location>
        <begin position="60"/>
        <end position="158"/>
    </location>
</feature>
<dbReference type="InterPro" id="IPR029063">
    <property type="entry name" value="SAM-dependent_MTases_sf"/>
</dbReference>
<gene>
    <name evidence="2" type="ORF">AABB31_22150</name>
</gene>
<dbReference type="KEGG" id="yrh:AABB31_22150"/>
<dbReference type="EC" id="2.1.1.-" evidence="2"/>
<dbReference type="InterPro" id="IPR013216">
    <property type="entry name" value="Methyltransf_11"/>
</dbReference>
<keyword evidence="2" id="KW-0489">Methyltransferase</keyword>
<reference evidence="3" key="1">
    <citation type="submission" date="2024-04" db="EMBL/GenBank/DDBJ databases">
        <title>Phylogenomic analyses of a clade within the roseobacter group suggest taxonomic reassignments of species of the genera Aestuariivita, Citreicella, Loktanella, Nautella, Pelagibaca, Ruegeria, Thalassobius, Thiobacimonas and Tropicibacter, and the proposal o.</title>
        <authorList>
            <person name="Jeon C.O."/>
        </authorList>
    </citation>
    <scope>NUCLEOTIDE SEQUENCE [LARGE SCALE GENOMIC DNA]</scope>
    <source>
        <strain evidence="3">SS1-5</strain>
    </source>
</reference>
<evidence type="ECO:0000313" key="3">
    <source>
        <dbReference type="Proteomes" id="UP001470809"/>
    </source>
</evidence>
<dbReference type="SUPFAM" id="SSF53335">
    <property type="entry name" value="S-adenosyl-L-methionine-dependent methyltransferases"/>
    <property type="match status" value="1"/>
</dbReference>
<dbReference type="CDD" id="cd02440">
    <property type="entry name" value="AdoMet_MTases"/>
    <property type="match status" value="1"/>
</dbReference>
<dbReference type="EMBL" id="CP151767">
    <property type="protein sequence ID" value="WZU67579.1"/>
    <property type="molecule type" value="Genomic_DNA"/>
</dbReference>
<sequence>MSIDRQPYDPDILASRYDRQSDSWHAMIQHHGFEQAYERLIARIFRQPRYQQPTGNLRVLDAGIGTGAMTEAFHRCIGRRFEAAGVDISTGMLRAAAARLGQLGMDVSLAKADLTALPYADDSFDVVLAAHVIEHLPQPQQAIAEIFRVLRPGGILICCITRQSSTGAYIQLKWRTHKADTPTAIGWLRHGGLTSVRAIPLDKQSATRRFSIGYVGRKPLVD</sequence>
<organism evidence="2 3">
    <name type="scientific">Yoonia rhodophyticola</name>
    <dbReference type="NCBI Taxonomy" id="3137370"/>
    <lineage>
        <taxon>Bacteria</taxon>
        <taxon>Pseudomonadati</taxon>
        <taxon>Pseudomonadota</taxon>
        <taxon>Alphaproteobacteria</taxon>
        <taxon>Rhodobacterales</taxon>
        <taxon>Paracoccaceae</taxon>
        <taxon>Yoonia</taxon>
    </lineage>
</organism>
<dbReference type="PANTHER" id="PTHR43591:SF110">
    <property type="entry name" value="RHODANESE DOMAIN-CONTAINING PROTEIN"/>
    <property type="match status" value="1"/>
</dbReference>
<dbReference type="Proteomes" id="UP001470809">
    <property type="component" value="Chromosome"/>
</dbReference>
<keyword evidence="3" id="KW-1185">Reference proteome</keyword>
<dbReference type="PANTHER" id="PTHR43591">
    <property type="entry name" value="METHYLTRANSFERASE"/>
    <property type="match status" value="1"/>
</dbReference>
<dbReference type="GO" id="GO:0008757">
    <property type="term" value="F:S-adenosylmethionine-dependent methyltransferase activity"/>
    <property type="evidence" value="ECO:0007669"/>
    <property type="project" value="InterPro"/>
</dbReference>
<proteinExistence type="predicted"/>
<dbReference type="GO" id="GO:0032259">
    <property type="term" value="P:methylation"/>
    <property type="evidence" value="ECO:0007669"/>
    <property type="project" value="UniProtKB-KW"/>
</dbReference>
<reference evidence="2 3" key="2">
    <citation type="submission" date="2024-08" db="EMBL/GenBank/DDBJ databases">
        <title>Phylogenomic analyses of a clade within the roseobacter group suggest taxonomic reassignments of species of the genera Aestuariivita, Citreicella, Loktanella, Nautella, Pelagibaca, Ruegeria, Thalassobius, Thiobacimonas and Tropicibacter, and the proposal o.</title>
        <authorList>
            <person name="Jeon C.O."/>
        </authorList>
    </citation>
    <scope>NUCLEOTIDE SEQUENCE [LARGE SCALE GENOMIC DNA]</scope>
    <source>
        <strain evidence="2 3">SS1-5</strain>
    </source>
</reference>
<protein>
    <submittedName>
        <fullName evidence="2">Class I SAM-dependent methyltransferase</fullName>
        <ecNumber evidence="2">2.1.1.-</ecNumber>
    </submittedName>
</protein>
<evidence type="ECO:0000259" key="1">
    <source>
        <dbReference type="Pfam" id="PF08241"/>
    </source>
</evidence>
<dbReference type="Gene3D" id="3.40.50.150">
    <property type="entry name" value="Vaccinia Virus protein VP39"/>
    <property type="match status" value="1"/>
</dbReference>
<dbReference type="RefSeq" id="WP_342076890.1">
    <property type="nucleotide sequence ID" value="NZ_CP151767.2"/>
</dbReference>
<dbReference type="Pfam" id="PF08241">
    <property type="entry name" value="Methyltransf_11"/>
    <property type="match status" value="1"/>
</dbReference>
<accession>A0AAN0M9Q3</accession>
<evidence type="ECO:0000313" key="2">
    <source>
        <dbReference type="EMBL" id="WZU67579.1"/>
    </source>
</evidence>